<dbReference type="SUPFAM" id="SSF52266">
    <property type="entry name" value="SGNH hydrolase"/>
    <property type="match status" value="1"/>
</dbReference>
<dbReference type="GO" id="GO:0001681">
    <property type="term" value="F:sialate O-acetylesterase activity"/>
    <property type="evidence" value="ECO:0007669"/>
    <property type="project" value="InterPro"/>
</dbReference>
<feature type="domain" description="Sialate O-acetylesterase" evidence="3">
    <location>
        <begin position="423"/>
        <end position="530"/>
    </location>
</feature>
<dbReference type="EMBL" id="CP052766">
    <property type="protein sequence ID" value="QJR81322.1"/>
    <property type="molecule type" value="Genomic_DNA"/>
</dbReference>
<dbReference type="RefSeq" id="WP_075607385.1">
    <property type="nucleotide sequence ID" value="NZ_CP052766.1"/>
</dbReference>
<dbReference type="InterPro" id="IPR013783">
    <property type="entry name" value="Ig-like_fold"/>
</dbReference>
<dbReference type="Pfam" id="PF03629">
    <property type="entry name" value="SASA"/>
    <property type="match status" value="2"/>
</dbReference>
<gene>
    <name evidence="4" type="ORF">CA267_011305</name>
</gene>
<protein>
    <submittedName>
        <fullName evidence="4">Sialate O-acetylesterase</fullName>
    </submittedName>
</protein>
<evidence type="ECO:0000313" key="4">
    <source>
        <dbReference type="EMBL" id="QJR81322.1"/>
    </source>
</evidence>
<accession>A0A6M4MDY7</accession>
<evidence type="ECO:0000256" key="2">
    <source>
        <dbReference type="SAM" id="SignalP"/>
    </source>
</evidence>
<dbReference type="KEGG" id="apel:CA267_011305"/>
<dbReference type="PANTHER" id="PTHR22901">
    <property type="entry name" value="SIALATE O-ACETYLESTERASE"/>
    <property type="match status" value="1"/>
</dbReference>
<evidence type="ECO:0000259" key="3">
    <source>
        <dbReference type="Pfam" id="PF03629"/>
    </source>
</evidence>
<sequence>MRAPLFCLLLFTSTASLAEVQLHRLYSDGVVLQRQVAVPISGQASDENAVTLLLNDKTIGTAQVKDGKWSLSIPKQEAGGPHTLTVKGSNTGNSQAVTIKEVYFGDVWLASGQSNMELTMARVEEAYPQDVRQANYPLIREFTVPDRYNFIAPQDDYEDGNWQTATANNIRSLSAVAYYFARQIYLSEQVPIGIINASLGGSPIEAWMSEKALSAFPEALATGKRYADDALVASIEKNDQERQSTWYTALADADTGYQQKWLSSDYNDSAWETISMPSLQTGKNESFAGVWWLRRAVTLPKAPRNDLTLRLGRIVDADEVYVNGVKVGNTTYQYPPRRYTVPASLLHKGKNQIAIRVVSNSGETGFVADKSYYLGNDDARVSLTGDWKFKIAAETKPLAPQTFVRWQPMGLFNGMIAPALGFPIKGALWYQGESNTSDPTRYKEKLATMIGDWRAGWDQGDFPFLVVQLTNFMQRRPLPTDTPWAQVREQQVKIAEEVANTASIVTLDIGEWNDIHPVNKATVGKRLALAAENLAYARNIDYQGPVLLNVSRDQQKLVLQFAEQHPPLILTRDDNSGFAIAGKDKVFRWAKVATDNLRVTLSHPDVPEPKFVRYAWGDNPVVGLADSAGLPAAPFAAAVE</sequence>
<keyword evidence="2" id="KW-0732">Signal</keyword>
<reference evidence="5" key="1">
    <citation type="submission" date="2014-12" db="EMBL/GenBank/DDBJ databases">
        <title>Complete genome sequence of a multi-drug resistant Klebsiella pneumoniae.</title>
        <authorList>
            <person name="Hua X."/>
            <person name="Chen Q."/>
            <person name="Li X."/>
            <person name="Feng Y."/>
            <person name="Ruan Z."/>
            <person name="Yu Y."/>
        </authorList>
    </citation>
    <scope>NUCLEOTIDE SEQUENCE [LARGE SCALE GENOMIC DNA]</scope>
    <source>
        <strain evidence="5">5.12</strain>
    </source>
</reference>
<reference evidence="4 5" key="2">
    <citation type="submission" date="2020-04" db="EMBL/GenBank/DDBJ databases">
        <title>Complete genome sequence of Alteromonas pelagimontana 5.12T.</title>
        <authorList>
            <person name="Sinha R.K."/>
            <person name="Krishnan K.P."/>
            <person name="Kurian J.P."/>
        </authorList>
    </citation>
    <scope>NUCLEOTIDE SEQUENCE [LARGE SCALE GENOMIC DNA]</scope>
    <source>
        <strain evidence="4 5">5.12</strain>
    </source>
</reference>
<dbReference type="AlphaFoldDB" id="A0A6M4MDY7"/>
<dbReference type="SUPFAM" id="SSF49785">
    <property type="entry name" value="Galactose-binding domain-like"/>
    <property type="match status" value="1"/>
</dbReference>
<dbReference type="GO" id="GO:0005975">
    <property type="term" value="P:carbohydrate metabolic process"/>
    <property type="evidence" value="ECO:0007669"/>
    <property type="project" value="TreeGrafter"/>
</dbReference>
<feature type="chain" id="PRO_5028877909" evidence="2">
    <location>
        <begin position="19"/>
        <end position="640"/>
    </location>
</feature>
<dbReference type="Gene3D" id="3.40.50.1110">
    <property type="entry name" value="SGNH hydrolase"/>
    <property type="match status" value="2"/>
</dbReference>
<keyword evidence="1" id="KW-0378">Hydrolase</keyword>
<dbReference type="Proteomes" id="UP000219285">
    <property type="component" value="Chromosome"/>
</dbReference>
<dbReference type="InterPro" id="IPR036514">
    <property type="entry name" value="SGNH_hydro_sf"/>
</dbReference>
<dbReference type="InterPro" id="IPR039329">
    <property type="entry name" value="SIAE"/>
</dbReference>
<proteinExistence type="predicted"/>
<dbReference type="InterPro" id="IPR005181">
    <property type="entry name" value="SASA"/>
</dbReference>
<evidence type="ECO:0000313" key="5">
    <source>
        <dbReference type="Proteomes" id="UP000219285"/>
    </source>
</evidence>
<feature type="domain" description="Sialate O-acetylesterase" evidence="3">
    <location>
        <begin position="106"/>
        <end position="214"/>
    </location>
</feature>
<dbReference type="OrthoDB" id="9795554at2"/>
<name>A0A6M4MDY7_9ALTE</name>
<dbReference type="PANTHER" id="PTHR22901:SF0">
    <property type="entry name" value="SIALATE O-ACETYLESTERASE"/>
    <property type="match status" value="1"/>
</dbReference>
<organism evidence="4 5">
    <name type="scientific">Alteromonas pelagimontana</name>
    <dbReference type="NCBI Taxonomy" id="1858656"/>
    <lineage>
        <taxon>Bacteria</taxon>
        <taxon>Pseudomonadati</taxon>
        <taxon>Pseudomonadota</taxon>
        <taxon>Gammaproteobacteria</taxon>
        <taxon>Alteromonadales</taxon>
        <taxon>Alteromonadaceae</taxon>
        <taxon>Alteromonas/Salinimonas group</taxon>
        <taxon>Alteromonas</taxon>
    </lineage>
</organism>
<dbReference type="InterPro" id="IPR008979">
    <property type="entry name" value="Galactose-bd-like_sf"/>
</dbReference>
<feature type="signal peptide" evidence="2">
    <location>
        <begin position="1"/>
        <end position="18"/>
    </location>
</feature>
<evidence type="ECO:0000256" key="1">
    <source>
        <dbReference type="ARBA" id="ARBA00022801"/>
    </source>
</evidence>
<keyword evidence="5" id="KW-1185">Reference proteome</keyword>
<dbReference type="Gene3D" id="2.60.40.10">
    <property type="entry name" value="Immunoglobulins"/>
    <property type="match status" value="1"/>
</dbReference>